<evidence type="ECO:0000313" key="5">
    <source>
        <dbReference type="Proteomes" id="UP001488838"/>
    </source>
</evidence>
<dbReference type="AlphaFoldDB" id="A0AAW0HPP8"/>
<dbReference type="InterPro" id="IPR001623">
    <property type="entry name" value="DnaJ_domain"/>
</dbReference>
<organism evidence="4 5">
    <name type="scientific">Myodes glareolus</name>
    <name type="common">Bank vole</name>
    <name type="synonym">Clethrionomys glareolus</name>
    <dbReference type="NCBI Taxonomy" id="447135"/>
    <lineage>
        <taxon>Eukaryota</taxon>
        <taxon>Metazoa</taxon>
        <taxon>Chordata</taxon>
        <taxon>Craniata</taxon>
        <taxon>Vertebrata</taxon>
        <taxon>Euteleostomi</taxon>
        <taxon>Mammalia</taxon>
        <taxon>Eutheria</taxon>
        <taxon>Euarchontoglires</taxon>
        <taxon>Glires</taxon>
        <taxon>Rodentia</taxon>
        <taxon>Myomorpha</taxon>
        <taxon>Muroidea</taxon>
        <taxon>Cricetidae</taxon>
        <taxon>Arvicolinae</taxon>
        <taxon>Myodes</taxon>
    </lineage>
</organism>
<name>A0AAW0HPP8_MYOGA</name>
<dbReference type="CDD" id="cd06257">
    <property type="entry name" value="DnaJ"/>
    <property type="match status" value="1"/>
</dbReference>
<dbReference type="PANTHER" id="PTHR45168">
    <property type="entry name" value="DNAJ HOMOLOG SUBFAMILY B MEMBER 2"/>
    <property type="match status" value="1"/>
</dbReference>
<reference evidence="4 5" key="1">
    <citation type="journal article" date="2023" name="bioRxiv">
        <title>Conserved and derived expression patterns and positive selection on dental genes reveal complex evolutionary context of ever-growing rodent molars.</title>
        <authorList>
            <person name="Calamari Z.T."/>
            <person name="Song A."/>
            <person name="Cohen E."/>
            <person name="Akter M."/>
            <person name="Roy R.D."/>
            <person name="Hallikas O."/>
            <person name="Christensen M.M."/>
            <person name="Li P."/>
            <person name="Marangoni P."/>
            <person name="Jernvall J."/>
            <person name="Klein O.D."/>
        </authorList>
    </citation>
    <scope>NUCLEOTIDE SEQUENCE [LARGE SCALE GENOMIC DNA]</scope>
    <source>
        <strain evidence="4">V071</strain>
    </source>
</reference>
<dbReference type="SUPFAM" id="SSF46565">
    <property type="entry name" value="Chaperone J-domain"/>
    <property type="match status" value="1"/>
</dbReference>
<feature type="domain" description="J" evidence="3">
    <location>
        <begin position="3"/>
        <end position="69"/>
    </location>
</feature>
<dbReference type="InterPro" id="IPR043183">
    <property type="entry name" value="DNJB2/6-like"/>
</dbReference>
<feature type="compositionally biased region" description="Basic residues" evidence="2">
    <location>
        <begin position="301"/>
        <end position="321"/>
    </location>
</feature>
<proteinExistence type="predicted"/>
<dbReference type="GO" id="GO:0030544">
    <property type="term" value="F:Hsp70 protein binding"/>
    <property type="evidence" value="ECO:0007669"/>
    <property type="project" value="InterPro"/>
</dbReference>
<dbReference type="GO" id="GO:0051082">
    <property type="term" value="F:unfolded protein binding"/>
    <property type="evidence" value="ECO:0007669"/>
    <property type="project" value="InterPro"/>
</dbReference>
<evidence type="ECO:0000313" key="4">
    <source>
        <dbReference type="EMBL" id="KAK7804134.1"/>
    </source>
</evidence>
<dbReference type="PANTHER" id="PTHR45168:SF4">
    <property type="entry name" value="SIMILAR TO DNAJ HOMOLOG SUBFAMILY B MEMBER 6 (HEAT SHOCK PROTEIN J2) (HSJ-2) (MRJ) (MDJ4)"/>
    <property type="match status" value="1"/>
</dbReference>
<feature type="region of interest" description="Disordered" evidence="2">
    <location>
        <begin position="280"/>
        <end position="321"/>
    </location>
</feature>
<sequence length="321" mass="36836">MVDYYEVLGVQRYASPEDIKRAYRKVALKWHPDKNPENKEEAERKFKEVAEAYEVLSNGEKRNIYDKYGKEGLNGRGGSHLDDECEYSFTFHKADDIFKEIFGERDPFSFHFFEDSLEDLLSSSRSSNGSRSRGTGSLFSCSYDHPVFAKLSSYDTGYTSYVSLGHEELTSFSSLAFDDTGMGNYIPITPSGRIVNGRNNSININTIRNINTKKTFENCPEREAEDDGELKSFLLNNVVDEEGFAEKRYWRRQSLNNYSPNSYSPPNISQYTIVDNNEQGTPWVTSKKEPSIFSAGFKEGGRRKKKKHKEGQKKKSNKRNH</sequence>
<accession>A0AAW0HPP8</accession>
<dbReference type="InterPro" id="IPR018253">
    <property type="entry name" value="DnaJ_domain_CS"/>
</dbReference>
<dbReference type="InterPro" id="IPR036869">
    <property type="entry name" value="J_dom_sf"/>
</dbReference>
<dbReference type="PROSITE" id="PS50076">
    <property type="entry name" value="DNAJ_2"/>
    <property type="match status" value="1"/>
</dbReference>
<dbReference type="EMBL" id="JBBHLL010000392">
    <property type="protein sequence ID" value="KAK7804134.1"/>
    <property type="molecule type" value="Genomic_DNA"/>
</dbReference>
<dbReference type="Proteomes" id="UP001488838">
    <property type="component" value="Unassembled WGS sequence"/>
</dbReference>
<keyword evidence="1" id="KW-0143">Chaperone</keyword>
<dbReference type="SMART" id="SM00271">
    <property type="entry name" value="DnaJ"/>
    <property type="match status" value="1"/>
</dbReference>
<dbReference type="GO" id="GO:0005737">
    <property type="term" value="C:cytoplasm"/>
    <property type="evidence" value="ECO:0007669"/>
    <property type="project" value="UniProtKB-ARBA"/>
</dbReference>
<dbReference type="Gene3D" id="1.10.287.110">
    <property type="entry name" value="DnaJ domain"/>
    <property type="match status" value="1"/>
</dbReference>
<dbReference type="PRINTS" id="PR00625">
    <property type="entry name" value="JDOMAIN"/>
</dbReference>
<protein>
    <recommendedName>
        <fullName evidence="3">J domain-containing protein</fullName>
    </recommendedName>
</protein>
<evidence type="ECO:0000259" key="3">
    <source>
        <dbReference type="PROSITE" id="PS50076"/>
    </source>
</evidence>
<dbReference type="PROSITE" id="PS00636">
    <property type="entry name" value="DNAJ_1"/>
    <property type="match status" value="1"/>
</dbReference>
<comment type="caution">
    <text evidence="4">The sequence shown here is derived from an EMBL/GenBank/DDBJ whole genome shotgun (WGS) entry which is preliminary data.</text>
</comment>
<dbReference type="FunFam" id="1.10.287.110:FF:000021">
    <property type="entry name" value="DnaJ (Hsp40) homolog, subfamily B, member 2"/>
    <property type="match status" value="1"/>
</dbReference>
<keyword evidence="5" id="KW-1185">Reference proteome</keyword>
<evidence type="ECO:0000256" key="1">
    <source>
        <dbReference type="ARBA" id="ARBA00023186"/>
    </source>
</evidence>
<gene>
    <name evidence="4" type="ORF">U0070_020736</name>
</gene>
<evidence type="ECO:0000256" key="2">
    <source>
        <dbReference type="SAM" id="MobiDB-lite"/>
    </source>
</evidence>
<dbReference type="Pfam" id="PF00226">
    <property type="entry name" value="DnaJ"/>
    <property type="match status" value="1"/>
</dbReference>